<feature type="binding site" evidence="15">
    <location>
        <position position="21"/>
    </location>
    <ligand>
        <name>Mg(2+)</name>
        <dbReference type="ChEBI" id="CHEBI:18420"/>
        <label>2</label>
    </ligand>
</feature>
<feature type="region of interest" description="Disordered" evidence="17">
    <location>
        <begin position="600"/>
        <end position="624"/>
    </location>
</feature>
<dbReference type="InterPro" id="IPR030389">
    <property type="entry name" value="G_FEOB_dom"/>
</dbReference>
<gene>
    <name evidence="19" type="primary">feoB</name>
    <name evidence="19" type="ORF">CXU22_10510</name>
</gene>
<evidence type="ECO:0000256" key="17">
    <source>
        <dbReference type="SAM" id="MobiDB-lite"/>
    </source>
</evidence>
<dbReference type="InterPro" id="IPR005225">
    <property type="entry name" value="Small_GTP-bd"/>
</dbReference>
<keyword evidence="3" id="KW-1003">Cell membrane</keyword>
<dbReference type="RefSeq" id="WP_102715257.1">
    <property type="nucleotide sequence ID" value="NZ_PJKA01000013.1"/>
</dbReference>
<dbReference type="InterPro" id="IPR050860">
    <property type="entry name" value="FeoB_GTPase"/>
</dbReference>
<dbReference type="InterPro" id="IPR027417">
    <property type="entry name" value="P-loop_NTPase"/>
</dbReference>
<evidence type="ECO:0000259" key="18">
    <source>
        <dbReference type="PROSITE" id="PS51711"/>
    </source>
</evidence>
<dbReference type="InterPro" id="IPR006073">
    <property type="entry name" value="GTP-bd"/>
</dbReference>
<keyword evidence="15" id="KW-0460">Magnesium</keyword>
<dbReference type="Pfam" id="PF07664">
    <property type="entry name" value="FeoB_C"/>
    <property type="match status" value="1"/>
</dbReference>
<feature type="binding site" evidence="14">
    <location>
        <begin position="115"/>
        <end position="118"/>
    </location>
    <ligand>
        <name>GTP</name>
        <dbReference type="ChEBI" id="CHEBI:37565"/>
        <label>1</label>
    </ligand>
</feature>
<keyword evidence="15" id="KW-0479">Metal-binding</keyword>
<dbReference type="GO" id="GO:0005525">
    <property type="term" value="F:GTP binding"/>
    <property type="evidence" value="ECO:0007669"/>
    <property type="project" value="UniProtKB-KW"/>
</dbReference>
<evidence type="ECO:0000256" key="4">
    <source>
        <dbReference type="ARBA" id="ARBA00022496"/>
    </source>
</evidence>
<name>A0A2N8HB33_9BACT</name>
<dbReference type="SUPFAM" id="SSF52540">
    <property type="entry name" value="P-loop containing nucleoside triphosphate hydrolases"/>
    <property type="match status" value="1"/>
</dbReference>
<evidence type="ECO:0000256" key="13">
    <source>
        <dbReference type="NCBIfam" id="TIGR00437"/>
    </source>
</evidence>
<comment type="similarity">
    <text evidence="16">Belongs to the TRAFAC class TrmE-Era-EngA-EngB-Septin-like GTPase superfamily. FeoB GTPase (TC 9.A.8) family.</text>
</comment>
<evidence type="ECO:0000256" key="14">
    <source>
        <dbReference type="PIRSR" id="PIRSR603373-1"/>
    </source>
</evidence>
<keyword evidence="4 16" id="KW-0410">Iron transport</keyword>
<keyword evidence="7 14" id="KW-0547">Nucleotide-binding</keyword>
<keyword evidence="9 16" id="KW-0408">Iron</keyword>
<dbReference type="Pfam" id="PF07670">
    <property type="entry name" value="Gate"/>
    <property type="match status" value="2"/>
</dbReference>
<dbReference type="GO" id="GO:0005886">
    <property type="term" value="C:plasma membrane"/>
    <property type="evidence" value="ECO:0007669"/>
    <property type="project" value="UniProtKB-SubCell"/>
</dbReference>
<dbReference type="GO" id="GO:0046872">
    <property type="term" value="F:metal ion binding"/>
    <property type="evidence" value="ECO:0007669"/>
    <property type="project" value="UniProtKB-KW"/>
</dbReference>
<keyword evidence="5" id="KW-0997">Cell inner membrane</keyword>
<feature type="transmembrane region" description="Helical" evidence="16">
    <location>
        <begin position="284"/>
        <end position="302"/>
    </location>
</feature>
<protein>
    <recommendedName>
        <fullName evidence="13 16">Ferrous iron transport protein B</fullName>
    </recommendedName>
</protein>
<evidence type="ECO:0000256" key="15">
    <source>
        <dbReference type="PIRSR" id="PIRSR603373-2"/>
    </source>
</evidence>
<dbReference type="OrthoDB" id="9809127at2"/>
<comment type="caution">
    <text evidence="19">The sequence shown here is derived from an EMBL/GenBank/DDBJ whole genome shotgun (WGS) entry which is preliminary data.</text>
</comment>
<keyword evidence="10" id="KW-0406">Ion transport</keyword>
<feature type="transmembrane region" description="Helical" evidence="16">
    <location>
        <begin position="426"/>
        <end position="450"/>
    </location>
</feature>
<dbReference type="Proteomes" id="UP000236000">
    <property type="component" value="Unassembled WGS sequence"/>
</dbReference>
<dbReference type="Gene3D" id="1.10.287.1770">
    <property type="match status" value="1"/>
</dbReference>
<evidence type="ECO:0000256" key="16">
    <source>
        <dbReference type="RuleBase" id="RU362098"/>
    </source>
</evidence>
<dbReference type="CDD" id="cd01879">
    <property type="entry name" value="FeoB"/>
    <property type="match status" value="1"/>
</dbReference>
<dbReference type="NCBIfam" id="TIGR00437">
    <property type="entry name" value="feoB"/>
    <property type="match status" value="1"/>
</dbReference>
<comment type="function">
    <text evidence="16">Probable transporter of a GTP-driven Fe(2+) uptake system.</text>
</comment>
<dbReference type="InterPro" id="IPR011642">
    <property type="entry name" value="Gate_dom"/>
</dbReference>
<evidence type="ECO:0000256" key="8">
    <source>
        <dbReference type="ARBA" id="ARBA00022989"/>
    </source>
</evidence>
<evidence type="ECO:0000256" key="9">
    <source>
        <dbReference type="ARBA" id="ARBA00023004"/>
    </source>
</evidence>
<feature type="binding site" evidence="15">
    <location>
        <position position="25"/>
    </location>
    <ligand>
        <name>Mg(2+)</name>
        <dbReference type="ChEBI" id="CHEBI:18420"/>
        <label>2</label>
    </ligand>
</feature>
<feature type="transmembrane region" description="Helical" evidence="16">
    <location>
        <begin position="347"/>
        <end position="371"/>
    </location>
</feature>
<evidence type="ECO:0000313" key="20">
    <source>
        <dbReference type="Proteomes" id="UP000236000"/>
    </source>
</evidence>
<dbReference type="AlphaFoldDB" id="A0A2N8HB33"/>
<dbReference type="InterPro" id="IPR041069">
    <property type="entry name" value="FeoB_Cyto"/>
</dbReference>
<comment type="caution">
    <text evidence="16">Lacks conserved residue(s) required for the propagation of feature annotation.</text>
</comment>
<dbReference type="PRINTS" id="PR00326">
    <property type="entry name" value="GTP1OBG"/>
</dbReference>
<proteinExistence type="inferred from homology"/>
<evidence type="ECO:0000256" key="10">
    <source>
        <dbReference type="ARBA" id="ARBA00023065"/>
    </source>
</evidence>
<keyword evidence="6 16" id="KW-0812">Transmembrane</keyword>
<accession>A0A2N8HB33</accession>
<evidence type="ECO:0000256" key="2">
    <source>
        <dbReference type="ARBA" id="ARBA00022448"/>
    </source>
</evidence>
<dbReference type="InterPro" id="IPR003373">
    <property type="entry name" value="Fe2_transport_prot-B"/>
</dbReference>
<dbReference type="PROSITE" id="PS51711">
    <property type="entry name" value="G_FEOB"/>
    <property type="match status" value="1"/>
</dbReference>
<dbReference type="GO" id="GO:0015093">
    <property type="term" value="F:ferrous iron transmembrane transporter activity"/>
    <property type="evidence" value="ECO:0007669"/>
    <property type="project" value="UniProtKB-UniRule"/>
</dbReference>
<evidence type="ECO:0000256" key="11">
    <source>
        <dbReference type="ARBA" id="ARBA00023134"/>
    </source>
</evidence>
<feature type="binding site" evidence="14">
    <location>
        <begin position="35"/>
        <end position="39"/>
    </location>
    <ligand>
        <name>GTP</name>
        <dbReference type="ChEBI" id="CHEBI:37565"/>
        <label>2</label>
    </ligand>
</feature>
<dbReference type="FunFam" id="3.40.50.300:FF:000426">
    <property type="entry name" value="Ferrous iron transport protein B"/>
    <property type="match status" value="1"/>
</dbReference>
<keyword evidence="2 16" id="KW-0813">Transport</keyword>
<organism evidence="19 20">
    <name type="scientific">Akkermansia muciniphila</name>
    <dbReference type="NCBI Taxonomy" id="239935"/>
    <lineage>
        <taxon>Bacteria</taxon>
        <taxon>Pseudomonadati</taxon>
        <taxon>Verrucomicrobiota</taxon>
        <taxon>Verrucomicrobiia</taxon>
        <taxon>Verrucomicrobiales</taxon>
        <taxon>Akkermansiaceae</taxon>
        <taxon>Akkermansia</taxon>
    </lineage>
</organism>
<evidence type="ECO:0000256" key="6">
    <source>
        <dbReference type="ARBA" id="ARBA00022692"/>
    </source>
</evidence>
<evidence type="ECO:0000256" key="5">
    <source>
        <dbReference type="ARBA" id="ARBA00022519"/>
    </source>
</evidence>
<evidence type="ECO:0000256" key="12">
    <source>
        <dbReference type="ARBA" id="ARBA00023136"/>
    </source>
</evidence>
<dbReference type="NCBIfam" id="TIGR00231">
    <property type="entry name" value="small_GTP"/>
    <property type="match status" value="1"/>
</dbReference>
<dbReference type="EMBL" id="PJKA01000013">
    <property type="protein sequence ID" value="PNC17065.1"/>
    <property type="molecule type" value="Genomic_DNA"/>
</dbReference>
<feature type="transmembrane region" description="Helical" evidence="16">
    <location>
        <begin position="695"/>
        <end position="715"/>
    </location>
</feature>
<feature type="binding site" evidence="14">
    <location>
        <begin position="10"/>
        <end position="17"/>
    </location>
    <ligand>
        <name>GTP</name>
        <dbReference type="ChEBI" id="CHEBI:37565"/>
        <label>1</label>
    </ligand>
</feature>
<feature type="transmembrane region" description="Helical" evidence="16">
    <location>
        <begin position="456"/>
        <end position="476"/>
    </location>
</feature>
<evidence type="ECO:0000256" key="7">
    <source>
        <dbReference type="ARBA" id="ARBA00022741"/>
    </source>
</evidence>
<evidence type="ECO:0000313" key="19">
    <source>
        <dbReference type="EMBL" id="PNC17065.1"/>
    </source>
</evidence>
<sequence>MSNITIALAGNPNCGKTTLFNALTGASQYVGNWPGVTVEKKEGRLKGHRNIIIEDLPGIYSLSPYTLEEVVSRNYLVTDHPSLILNLVDGSNLERNLYLTTQLCELGVPVIIALNMMDIVRKRGDRIDTEKLSRDLGCQVVEISALKGTGVRELVDAVVKTAAAEDAQAPRAVHFPAPLEKAIGEIGEIITGKCLDQQKKWFAVKVFERDQKVADQLALTPDEQSRINGIIESMEREMDDDSESIITNERYNSISRITRDSVVKARAGSLTGSDRIDRVITSRWLGLPIFAIVMWAVYYISIQTVGAWGTDWANDTFFGEWVPEWVGSLLESANCAPWLESLIQDGVIAGVGAVLGFLPQMAVLFLCLGILEDCGYMARVAFIMDRIFRKFGLSGKSFIPMLVSMGCGVPGIMATRTIENEKDRRMTIMTTTFIPCGAKTPIIALIAGAFFPENSWVAPGAYFIGVGAIILSGLILKKTAMFSGDPSPFVMELPIYHIPAWKNVIIHAWDRCKAFVQKAGTVIFVSSAVIWFLSSYNWKADSVEQNDSMLASIGNVAAPVFQPLGWGEWKPTMATITGLIAKENVVGTFGVLYADGGSGEEEAAEEPAAPAEAQEMSPAGQELQAALAETSGESAAKAEEEEDEDAEIRETGDRLVQAGAFTFLSAFSFMIFNLLCAPCFAAMGAIRREMNSARWTFFAIGYMCALAYCLAFLIYQLGAWLYAEASFGIGQALAVLLLLGFIYLVVKKPSRSSK</sequence>
<dbReference type="Pfam" id="PF02421">
    <property type="entry name" value="FeoB_N"/>
    <property type="match status" value="1"/>
</dbReference>
<keyword evidence="12 16" id="KW-0472">Membrane</keyword>
<keyword evidence="11 14" id="KW-0342">GTP-binding</keyword>
<reference evidence="19 20" key="1">
    <citation type="journal article" date="2017" name="BMC Genomics">
        <title>Genome sequencing of 39 Akkermansia muciniphila isolates reveals its population structure, genomic and functional diverisity, and global distribution in mammalian gut microbiotas.</title>
        <authorList>
            <person name="Guo X."/>
            <person name="Li S."/>
            <person name="Zhang J."/>
            <person name="Wu F."/>
            <person name="Li X."/>
            <person name="Wu D."/>
            <person name="Zhang M."/>
            <person name="Ou Z."/>
            <person name="Jie Z."/>
            <person name="Yan Q."/>
            <person name="Li P."/>
            <person name="Yi J."/>
            <person name="Peng Y."/>
        </authorList>
    </citation>
    <scope>NUCLEOTIDE SEQUENCE [LARGE SCALE GENOMIC DNA]</scope>
    <source>
        <strain evidence="19 20">GP24</strain>
    </source>
</reference>
<feature type="transmembrane region" description="Helical" evidence="16">
    <location>
        <begin position="727"/>
        <end position="746"/>
    </location>
</feature>
<keyword evidence="8 16" id="KW-1133">Transmembrane helix</keyword>
<dbReference type="Gene3D" id="3.40.50.300">
    <property type="entry name" value="P-loop containing nucleotide triphosphate hydrolases"/>
    <property type="match status" value="1"/>
</dbReference>
<feature type="binding site" evidence="15">
    <location>
        <position position="24"/>
    </location>
    <ligand>
        <name>Mg(2+)</name>
        <dbReference type="ChEBI" id="CHEBI:18420"/>
        <label>2</label>
    </ligand>
</feature>
<feature type="region of interest" description="Disordered" evidence="17">
    <location>
        <begin position="630"/>
        <end position="649"/>
    </location>
</feature>
<dbReference type="Pfam" id="PF17910">
    <property type="entry name" value="FeoB_Cyto"/>
    <property type="match status" value="1"/>
</dbReference>
<dbReference type="PANTHER" id="PTHR43185:SF1">
    <property type="entry name" value="FE(2+) TRANSPORTER FEOB"/>
    <property type="match status" value="1"/>
</dbReference>
<dbReference type="InterPro" id="IPR011640">
    <property type="entry name" value="Fe2_transport_prot_B_C"/>
</dbReference>
<evidence type="ECO:0000256" key="1">
    <source>
        <dbReference type="ARBA" id="ARBA00004429"/>
    </source>
</evidence>
<feature type="binding site" evidence="15">
    <location>
        <position position="22"/>
    </location>
    <ligand>
        <name>Mg(2+)</name>
        <dbReference type="ChEBI" id="CHEBI:18420"/>
        <label>1</label>
    </ligand>
</feature>
<evidence type="ECO:0000256" key="3">
    <source>
        <dbReference type="ARBA" id="ARBA00022475"/>
    </source>
</evidence>
<feature type="transmembrane region" description="Helical" evidence="16">
    <location>
        <begin position="660"/>
        <end position="683"/>
    </location>
</feature>
<feature type="domain" description="FeoB-type G" evidence="18">
    <location>
        <begin position="3"/>
        <end position="164"/>
    </location>
</feature>
<comment type="subcellular location">
    <subcellularLocation>
        <location evidence="1 16">Cell inner membrane</location>
        <topology evidence="1 16">Multi-pass membrane protein</topology>
    </subcellularLocation>
</comment>
<feature type="binding site" evidence="14">
    <location>
        <begin position="55"/>
        <end position="58"/>
    </location>
    <ligand>
        <name>GTP</name>
        <dbReference type="ChEBI" id="CHEBI:37565"/>
        <label>1</label>
    </ligand>
</feature>
<dbReference type="PANTHER" id="PTHR43185">
    <property type="entry name" value="FERROUS IRON TRANSPORT PROTEIN B"/>
    <property type="match status" value="1"/>
</dbReference>